<dbReference type="Gene3D" id="1.10.1380.10">
    <property type="entry name" value="Neutral endopeptidase , domain2"/>
    <property type="match status" value="1"/>
</dbReference>
<protein>
    <submittedName>
        <fullName evidence="3">Peptidase_M13_N domain-containing protein</fullName>
    </submittedName>
</protein>
<dbReference type="Pfam" id="PF05649">
    <property type="entry name" value="Peptidase_M13_N"/>
    <property type="match status" value="1"/>
</dbReference>
<dbReference type="SUPFAM" id="SSF55486">
    <property type="entry name" value="Metalloproteases ('zincins'), catalytic domain"/>
    <property type="match status" value="1"/>
</dbReference>
<dbReference type="GO" id="GO:0006508">
    <property type="term" value="P:proteolysis"/>
    <property type="evidence" value="ECO:0007669"/>
    <property type="project" value="InterPro"/>
</dbReference>
<sequence>METIKPSPTFEWMVHTGMAPVIASLSIGPGNAGTACKIPQQLLSALESLGGWPLIGTDLWNNETFDLTSLLAAARRNYGNEIFFQIDQGMLSLGRGSRDYYLNKTMFTNHLEAYKKYQREIAKLLMEDANKSRDDTDLEADLLAMIEFEKELATV</sequence>
<proteinExistence type="predicted"/>
<dbReference type="InterPro" id="IPR008753">
    <property type="entry name" value="Peptidase_M13_N"/>
</dbReference>
<evidence type="ECO:0000313" key="2">
    <source>
        <dbReference type="Proteomes" id="UP000036681"/>
    </source>
</evidence>
<dbReference type="InterPro" id="IPR042089">
    <property type="entry name" value="Peptidase_M13_dom_2"/>
</dbReference>
<accession>A0A0M3IJ09</accession>
<feature type="domain" description="Peptidase M13 N-terminal" evidence="1">
    <location>
        <begin position="40"/>
        <end position="154"/>
    </location>
</feature>
<organism evidence="2 3">
    <name type="scientific">Ascaris lumbricoides</name>
    <name type="common">Giant roundworm</name>
    <dbReference type="NCBI Taxonomy" id="6252"/>
    <lineage>
        <taxon>Eukaryota</taxon>
        <taxon>Metazoa</taxon>
        <taxon>Ecdysozoa</taxon>
        <taxon>Nematoda</taxon>
        <taxon>Chromadorea</taxon>
        <taxon>Rhabditida</taxon>
        <taxon>Spirurina</taxon>
        <taxon>Ascaridomorpha</taxon>
        <taxon>Ascaridoidea</taxon>
        <taxon>Ascarididae</taxon>
        <taxon>Ascaris</taxon>
    </lineage>
</organism>
<dbReference type="Proteomes" id="UP000036681">
    <property type="component" value="Unplaced"/>
</dbReference>
<keyword evidence="2" id="KW-1185">Reference proteome</keyword>
<reference evidence="3" key="1">
    <citation type="submission" date="2017-02" db="UniProtKB">
        <authorList>
            <consortium name="WormBaseParasite"/>
        </authorList>
    </citation>
    <scope>IDENTIFICATION</scope>
</reference>
<name>A0A0M3IJ09_ASCLU</name>
<dbReference type="AlphaFoldDB" id="A0A0M3IJ09"/>
<evidence type="ECO:0000313" key="3">
    <source>
        <dbReference type="WBParaSite" id="ALUE_0001858501-mRNA-1"/>
    </source>
</evidence>
<dbReference type="WBParaSite" id="ALUE_0001858501-mRNA-1">
    <property type="protein sequence ID" value="ALUE_0001858501-mRNA-1"/>
    <property type="gene ID" value="ALUE_0001858501"/>
</dbReference>
<evidence type="ECO:0000259" key="1">
    <source>
        <dbReference type="Pfam" id="PF05649"/>
    </source>
</evidence>